<reference evidence="6" key="2">
    <citation type="submission" date="2021-12" db="EMBL/GenBank/DDBJ databases">
        <title>Resequencing data analysis of finger millet.</title>
        <authorList>
            <person name="Hatakeyama M."/>
            <person name="Aluri S."/>
            <person name="Balachadran M.T."/>
            <person name="Sivarajan S.R."/>
            <person name="Poveda L."/>
            <person name="Shimizu-Inatsugi R."/>
            <person name="Schlapbach R."/>
            <person name="Sreeman S.M."/>
            <person name="Shimizu K.K."/>
        </authorList>
    </citation>
    <scope>NUCLEOTIDE SEQUENCE</scope>
</reference>
<organism evidence="6 7">
    <name type="scientific">Eleusine coracana subsp. coracana</name>
    <dbReference type="NCBI Taxonomy" id="191504"/>
    <lineage>
        <taxon>Eukaryota</taxon>
        <taxon>Viridiplantae</taxon>
        <taxon>Streptophyta</taxon>
        <taxon>Embryophyta</taxon>
        <taxon>Tracheophyta</taxon>
        <taxon>Spermatophyta</taxon>
        <taxon>Magnoliopsida</taxon>
        <taxon>Liliopsida</taxon>
        <taxon>Poales</taxon>
        <taxon>Poaceae</taxon>
        <taxon>PACMAD clade</taxon>
        <taxon>Chloridoideae</taxon>
        <taxon>Cynodonteae</taxon>
        <taxon>Eleusininae</taxon>
        <taxon>Eleusine</taxon>
    </lineage>
</organism>
<keyword evidence="7" id="KW-1185">Reference proteome</keyword>
<evidence type="ECO:0000256" key="1">
    <source>
        <dbReference type="ARBA" id="ARBA00008773"/>
    </source>
</evidence>
<evidence type="ECO:0000313" key="7">
    <source>
        <dbReference type="Proteomes" id="UP001054889"/>
    </source>
</evidence>
<dbReference type="SUPFAM" id="SSF51445">
    <property type="entry name" value="(Trans)glycosidases"/>
    <property type="match status" value="1"/>
</dbReference>
<dbReference type="Gene3D" id="3.20.20.80">
    <property type="entry name" value="Glycosidases"/>
    <property type="match status" value="1"/>
</dbReference>
<evidence type="ECO:0000313" key="6">
    <source>
        <dbReference type="EMBL" id="GJN32610.1"/>
    </source>
</evidence>
<dbReference type="Proteomes" id="UP001054889">
    <property type="component" value="Unassembled WGS sequence"/>
</dbReference>
<accession>A0AAV5FEC1</accession>
<keyword evidence="3" id="KW-0326">Glycosidase</keyword>
<sequence length="400" mass="43861">MRSTSKLPSGNKEPAQGRPTFLDMYRSGRQASVKASEVGVSYGRIADDLPDPEAVVQLLQDNGITMVRLYDADPEVLSALANTGIKVIVMMPNEEVAAAAENPSYALQWLQCNVSDYYPDTLINGVAIGNEVFELKQPDLNRKLVNAMTNVHAALVQLGLADDIKVSTPIAFTAFRNTFPPSDSRFQDDIAQSVMKPMLQFLRRTGSYLSVNPYPFFAYADNPKDIPLDYALGYNKTGVVDQNTGLRYHSLLDAMMDATFYAMENLTGHINTMQSGGTNGGDTKWSESGWPSNGQIKPGKKSMPDGGSLLEASDGFQPATVANAQAYNNYVINRVLSGKTGTPYRPNADMDIYIFALFNENQKGQGPDDVEQYFGLFCPDMEKVYEFDFRGGAGSDVHQP</sequence>
<evidence type="ECO:0000256" key="3">
    <source>
        <dbReference type="ARBA" id="ARBA00023295"/>
    </source>
</evidence>
<dbReference type="InterPro" id="IPR044965">
    <property type="entry name" value="Glyco_hydro_17_plant"/>
</dbReference>
<feature type="region of interest" description="Disordered" evidence="5">
    <location>
        <begin position="1"/>
        <end position="20"/>
    </location>
</feature>
<evidence type="ECO:0000256" key="2">
    <source>
        <dbReference type="ARBA" id="ARBA00022801"/>
    </source>
</evidence>
<evidence type="ECO:0000256" key="4">
    <source>
        <dbReference type="RuleBase" id="RU004335"/>
    </source>
</evidence>
<dbReference type="GO" id="GO:0004553">
    <property type="term" value="F:hydrolase activity, hydrolyzing O-glycosyl compounds"/>
    <property type="evidence" value="ECO:0007669"/>
    <property type="project" value="InterPro"/>
</dbReference>
<name>A0AAV5FEC1_ELECO</name>
<dbReference type="Pfam" id="PF00332">
    <property type="entry name" value="Glyco_hydro_17"/>
    <property type="match status" value="2"/>
</dbReference>
<dbReference type="InterPro" id="IPR017853">
    <property type="entry name" value="GH"/>
</dbReference>
<reference evidence="6" key="1">
    <citation type="journal article" date="2018" name="DNA Res.">
        <title>Multiple hybrid de novo genome assembly of finger millet, an orphan allotetraploid crop.</title>
        <authorList>
            <person name="Hatakeyama M."/>
            <person name="Aluri S."/>
            <person name="Balachadran M.T."/>
            <person name="Sivarajan S.R."/>
            <person name="Patrignani A."/>
            <person name="Gruter S."/>
            <person name="Poveda L."/>
            <person name="Shimizu-Inatsugi R."/>
            <person name="Baeten J."/>
            <person name="Francoijs K.J."/>
            <person name="Nataraja K.N."/>
            <person name="Reddy Y.A.N."/>
            <person name="Phadnis S."/>
            <person name="Ravikumar R.L."/>
            <person name="Schlapbach R."/>
            <person name="Sreeman S.M."/>
            <person name="Shimizu K.K."/>
        </authorList>
    </citation>
    <scope>NUCLEOTIDE SEQUENCE</scope>
</reference>
<evidence type="ECO:0008006" key="8">
    <source>
        <dbReference type="Google" id="ProtNLM"/>
    </source>
</evidence>
<dbReference type="PANTHER" id="PTHR32227">
    <property type="entry name" value="GLUCAN ENDO-1,3-BETA-GLUCOSIDASE BG1-RELATED-RELATED"/>
    <property type="match status" value="1"/>
</dbReference>
<protein>
    <recommendedName>
        <fullName evidence="8">Glucan endo-1,3-beta-D-glucosidase</fullName>
    </recommendedName>
</protein>
<comment type="similarity">
    <text evidence="1 4">Belongs to the glycosyl hydrolase 17 family.</text>
</comment>
<keyword evidence="2" id="KW-0378">Hydrolase</keyword>
<evidence type="ECO:0000256" key="5">
    <source>
        <dbReference type="SAM" id="MobiDB-lite"/>
    </source>
</evidence>
<proteinExistence type="inferred from homology"/>
<gene>
    <name evidence="6" type="primary">gb21125</name>
    <name evidence="6" type="ORF">PR202_gb21125</name>
</gene>
<dbReference type="GO" id="GO:0005975">
    <property type="term" value="P:carbohydrate metabolic process"/>
    <property type="evidence" value="ECO:0007669"/>
    <property type="project" value="InterPro"/>
</dbReference>
<dbReference type="InterPro" id="IPR000490">
    <property type="entry name" value="Glyco_hydro_17"/>
</dbReference>
<comment type="caution">
    <text evidence="6">The sequence shown here is derived from an EMBL/GenBank/DDBJ whole genome shotgun (WGS) entry which is preliminary data.</text>
</comment>
<dbReference type="AlphaFoldDB" id="A0AAV5FEC1"/>
<dbReference type="EMBL" id="BQKI01000084">
    <property type="protein sequence ID" value="GJN32610.1"/>
    <property type="molecule type" value="Genomic_DNA"/>
</dbReference>
<feature type="region of interest" description="Disordered" evidence="5">
    <location>
        <begin position="277"/>
        <end position="310"/>
    </location>
</feature>